<dbReference type="STRING" id="153721.MYP_3393"/>
<dbReference type="CDD" id="cd03802">
    <property type="entry name" value="GT4_AviGT4-like"/>
    <property type="match status" value="1"/>
</dbReference>
<reference evidence="3 4" key="1">
    <citation type="submission" date="2014-09" db="EMBL/GenBank/DDBJ databases">
        <title>Sporocytophaga myxococcoides PG-01 genome sequencing.</title>
        <authorList>
            <person name="Liu L."/>
            <person name="Gao P.J."/>
            <person name="Chen G.J."/>
            <person name="Wang L.S."/>
        </authorList>
    </citation>
    <scope>NUCLEOTIDE SEQUENCE [LARGE SCALE GENOMIC DNA]</scope>
    <source>
        <strain evidence="3 4">PG-01</strain>
    </source>
</reference>
<dbReference type="Gene3D" id="3.40.50.2000">
    <property type="entry name" value="Glycogen Phosphorylase B"/>
    <property type="match status" value="2"/>
</dbReference>
<dbReference type="PANTHER" id="PTHR45947:SF13">
    <property type="entry name" value="TRANSFERASE"/>
    <property type="match status" value="1"/>
</dbReference>
<protein>
    <submittedName>
        <fullName evidence="3">Glycosyl transferase</fullName>
    </submittedName>
</protein>
<dbReference type="SUPFAM" id="SSF53756">
    <property type="entry name" value="UDP-Glycosyltransferase/glycogen phosphorylase"/>
    <property type="match status" value="1"/>
</dbReference>
<name>A0A098LI64_9BACT</name>
<dbReference type="OrthoDB" id="9801573at2"/>
<sequence length="354" mass="40380">MRIAQVSPLFESVPPKLYGGTERIVSYLTEELVKQGHEVTLFASGDSETKAKLIAPCNKALRLDSESMDPLAHHFTLMEMVQREVDNFDIIHFHIDYLHFPLSRRMLIPHVSTLHGRLDMPDLIPLYKEYKEIPVVSISDFQRKPLSEANWIETVYHGLPSNLYKGSYGEGKYLAFLGRFSPEKRPERAIQLAIDAGIPIKLAAKVDTKDHEYFETVIKPMLNHPLVEYVGEVSEKEKQEFLENAIALVFLIDWPEPFGLVMIESIACGTPVIAWRNGSVPEVIEDGVSGRIVESMEEALCSIEDVKKLDRAKVRACFDKRFSAERMAIDYLEVYDQLIKTKSMSNINFVYKNV</sequence>
<evidence type="ECO:0000313" key="3">
    <source>
        <dbReference type="EMBL" id="GAL86164.1"/>
    </source>
</evidence>
<dbReference type="Pfam" id="PF00534">
    <property type="entry name" value="Glycos_transf_1"/>
    <property type="match status" value="1"/>
</dbReference>
<evidence type="ECO:0000313" key="4">
    <source>
        <dbReference type="Proteomes" id="UP000030185"/>
    </source>
</evidence>
<comment type="caution">
    <text evidence="3">The sequence shown here is derived from an EMBL/GenBank/DDBJ whole genome shotgun (WGS) entry which is preliminary data.</text>
</comment>
<dbReference type="PANTHER" id="PTHR45947">
    <property type="entry name" value="SULFOQUINOVOSYL TRANSFERASE SQD2"/>
    <property type="match status" value="1"/>
</dbReference>
<dbReference type="GO" id="GO:0016757">
    <property type="term" value="F:glycosyltransferase activity"/>
    <property type="evidence" value="ECO:0007669"/>
    <property type="project" value="InterPro"/>
</dbReference>
<feature type="domain" description="Glycosyltransferase subfamily 4-like N-terminal" evidence="2">
    <location>
        <begin position="18"/>
        <end position="121"/>
    </location>
</feature>
<dbReference type="AlphaFoldDB" id="A0A098LI64"/>
<dbReference type="InterPro" id="IPR001296">
    <property type="entry name" value="Glyco_trans_1"/>
</dbReference>
<keyword evidence="3" id="KW-0808">Transferase</keyword>
<dbReference type="eggNOG" id="COG0438">
    <property type="taxonomic scope" value="Bacteria"/>
</dbReference>
<keyword evidence="4" id="KW-1185">Reference proteome</keyword>
<proteinExistence type="predicted"/>
<evidence type="ECO:0000259" key="2">
    <source>
        <dbReference type="Pfam" id="PF13439"/>
    </source>
</evidence>
<dbReference type="RefSeq" id="WP_045465654.1">
    <property type="nucleotide sequence ID" value="NZ_BBLT01000007.1"/>
</dbReference>
<gene>
    <name evidence="3" type="ORF">MYP_3393</name>
</gene>
<dbReference type="Proteomes" id="UP000030185">
    <property type="component" value="Unassembled WGS sequence"/>
</dbReference>
<evidence type="ECO:0000259" key="1">
    <source>
        <dbReference type="Pfam" id="PF00534"/>
    </source>
</evidence>
<feature type="domain" description="Glycosyl transferase family 1" evidence="1">
    <location>
        <begin position="167"/>
        <end position="296"/>
    </location>
</feature>
<dbReference type="EMBL" id="BBLT01000007">
    <property type="protein sequence ID" value="GAL86164.1"/>
    <property type="molecule type" value="Genomic_DNA"/>
</dbReference>
<dbReference type="Pfam" id="PF13439">
    <property type="entry name" value="Glyco_transf_4"/>
    <property type="match status" value="1"/>
</dbReference>
<dbReference type="InterPro" id="IPR028098">
    <property type="entry name" value="Glyco_trans_4-like_N"/>
</dbReference>
<organism evidence="3 4">
    <name type="scientific">Sporocytophaga myxococcoides</name>
    <dbReference type="NCBI Taxonomy" id="153721"/>
    <lineage>
        <taxon>Bacteria</taxon>
        <taxon>Pseudomonadati</taxon>
        <taxon>Bacteroidota</taxon>
        <taxon>Cytophagia</taxon>
        <taxon>Cytophagales</taxon>
        <taxon>Cytophagaceae</taxon>
        <taxon>Sporocytophaga</taxon>
    </lineage>
</organism>
<accession>A0A098LI64</accession>
<dbReference type="InterPro" id="IPR050194">
    <property type="entry name" value="Glycosyltransferase_grp1"/>
</dbReference>